<evidence type="ECO:0000256" key="4">
    <source>
        <dbReference type="ARBA" id="ARBA00022448"/>
    </source>
</evidence>
<keyword evidence="11" id="KW-1006">Bacterial flagellum protein export</keyword>
<dbReference type="GO" id="GO:0003924">
    <property type="term" value="F:GTPase activity"/>
    <property type="evidence" value="ECO:0007669"/>
    <property type="project" value="UniProtKB-UniRule"/>
</dbReference>
<evidence type="ECO:0000256" key="14">
    <source>
        <dbReference type="SAM" id="MobiDB-lite"/>
    </source>
</evidence>
<feature type="domain" description="AAA+ ATPase" evidence="15">
    <location>
        <begin position="224"/>
        <end position="367"/>
    </location>
</feature>
<evidence type="ECO:0000313" key="18">
    <source>
        <dbReference type="Proteomes" id="UP000017148"/>
    </source>
</evidence>
<dbReference type="OrthoDB" id="9778554at2"/>
<dbReference type="AlphaFoldDB" id="U7DA52"/>
<name>U7DA52_9BACT</name>
<evidence type="ECO:0000256" key="1">
    <source>
        <dbReference type="ARBA" id="ARBA00004413"/>
    </source>
</evidence>
<accession>U7DA52</accession>
<dbReference type="EMBL" id="ASJR01000004">
    <property type="protein sequence ID" value="ERP38892.1"/>
    <property type="molecule type" value="Genomic_DNA"/>
</dbReference>
<evidence type="ECO:0000256" key="11">
    <source>
        <dbReference type="ARBA" id="ARBA00023225"/>
    </source>
</evidence>
<dbReference type="GO" id="GO:0005047">
    <property type="term" value="F:signal recognition particle binding"/>
    <property type="evidence" value="ECO:0007669"/>
    <property type="project" value="TreeGrafter"/>
</dbReference>
<dbReference type="SMART" id="SM00962">
    <property type="entry name" value="SRP54"/>
    <property type="match status" value="1"/>
</dbReference>
<dbReference type="Gene3D" id="3.40.50.300">
    <property type="entry name" value="P-loop containing nucleotide triphosphate hydrolases"/>
    <property type="match status" value="1"/>
</dbReference>
<dbReference type="PATRIC" id="fig|1313304.3.peg.644"/>
<evidence type="ECO:0000256" key="2">
    <source>
        <dbReference type="ARBA" id="ARBA00008531"/>
    </source>
</evidence>
<dbReference type="GO" id="GO:0006614">
    <property type="term" value="P:SRP-dependent cotranslational protein targeting to membrane"/>
    <property type="evidence" value="ECO:0007669"/>
    <property type="project" value="UniProtKB-UniRule"/>
</dbReference>
<evidence type="ECO:0000256" key="6">
    <source>
        <dbReference type="ARBA" id="ARBA00022741"/>
    </source>
</evidence>
<evidence type="ECO:0000256" key="12">
    <source>
        <dbReference type="ARBA" id="ARBA00025337"/>
    </source>
</evidence>
<evidence type="ECO:0000256" key="3">
    <source>
        <dbReference type="ARBA" id="ARBA00014919"/>
    </source>
</evidence>
<dbReference type="InterPro" id="IPR047040">
    <property type="entry name" value="FlhF__GTPase_dom"/>
</dbReference>
<protein>
    <recommendedName>
        <fullName evidence="3 13">Flagellar biosynthesis protein FlhF</fullName>
    </recommendedName>
</protein>
<evidence type="ECO:0000256" key="9">
    <source>
        <dbReference type="ARBA" id="ARBA00023134"/>
    </source>
</evidence>
<evidence type="ECO:0000313" key="17">
    <source>
        <dbReference type="EMBL" id="ERP38892.1"/>
    </source>
</evidence>
<dbReference type="PANTHER" id="PTHR43134">
    <property type="entry name" value="SIGNAL RECOGNITION PARTICLE RECEPTOR SUBUNIT ALPHA"/>
    <property type="match status" value="1"/>
</dbReference>
<comment type="similarity">
    <text evidence="2">Belongs to the GTP-binding SRP family.</text>
</comment>
<evidence type="ECO:0000256" key="5">
    <source>
        <dbReference type="ARBA" id="ARBA00022475"/>
    </source>
</evidence>
<dbReference type="NCBIfam" id="TIGR03499">
    <property type="entry name" value="FlhF"/>
    <property type="match status" value="1"/>
</dbReference>
<sequence>MKIKKYTAQTMKEALIKVKEDLGDSAMILKSQRLQRSLLPGKDGGVEVTAAVDEEAEASSAAHQPLSHGDTGAGPKLNTSYTSHLRHLSSQGEELRSSASRPPVYEKVAPSAKKESATQQQRDTSSSEEDTKGVQIIKLHDEISEMKTLLASILATGETRASGGYAGPWAILYKRLYDSGIREETARDLIASLKEISPNPGKEINHEFMKILAQSFPTMGKGGSGRMQVFVGPTGAGKTTTIAKLAAYYSLEKRKRVSLITSDTYRIAAVEQLRVYAEIVGVDLQVAYGAEDIPDLLENTRESEIVLVDTAGRSQKHREHLKELHTFLSCIQADTIHLVLSAGTKEEDLRDIIRRYTPFHIGHLVFTKLDETLTLGNVYNIVNEFLIPVSYLTFGQNVPDDIEFAQSGVFVKKLLERSSL</sequence>
<evidence type="ECO:0000256" key="7">
    <source>
        <dbReference type="ARBA" id="ARBA00022795"/>
    </source>
</evidence>
<evidence type="ECO:0000259" key="15">
    <source>
        <dbReference type="SMART" id="SM00382"/>
    </source>
</evidence>
<dbReference type="Gene3D" id="1.20.120.1380">
    <property type="entry name" value="Flagellar FlhF biosynthesis protein, N domain"/>
    <property type="match status" value="1"/>
</dbReference>
<keyword evidence="9" id="KW-0342">GTP-binding</keyword>
<evidence type="ECO:0000256" key="8">
    <source>
        <dbReference type="ARBA" id="ARBA00022927"/>
    </source>
</evidence>
<keyword evidence="4" id="KW-0813">Transport</keyword>
<dbReference type="InterPro" id="IPR027417">
    <property type="entry name" value="P-loop_NTPase"/>
</dbReference>
<dbReference type="Proteomes" id="UP000017148">
    <property type="component" value="Unassembled WGS sequence"/>
</dbReference>
<reference evidence="17 18" key="1">
    <citation type="journal article" date="2013" name="Environ. Microbiol.">
        <title>Genome analysis of Chitinivibrio alkaliphilus gen. nov., sp. nov., a novel extremely haloalkaliphilic anaerobic chitinolytic bacterium from the candidate phylum Termite Group 3.</title>
        <authorList>
            <person name="Sorokin D.Y."/>
            <person name="Gumerov V.M."/>
            <person name="Rakitin A.L."/>
            <person name="Beletsky A.V."/>
            <person name="Damste J.S."/>
            <person name="Muyzer G."/>
            <person name="Mardanov A.V."/>
            <person name="Ravin N.V."/>
        </authorList>
    </citation>
    <scope>NUCLEOTIDE SEQUENCE [LARGE SCALE GENOMIC DNA]</scope>
    <source>
        <strain evidence="17 18">ACht1</strain>
    </source>
</reference>
<evidence type="ECO:0000256" key="13">
    <source>
        <dbReference type="NCBIfam" id="TIGR03499"/>
    </source>
</evidence>
<dbReference type="RefSeq" id="WP_022636191.1">
    <property type="nucleotide sequence ID" value="NZ_ASJR01000004.1"/>
</dbReference>
<keyword evidence="17" id="KW-0282">Flagellum</keyword>
<dbReference type="SMART" id="SM00382">
    <property type="entry name" value="AAA"/>
    <property type="match status" value="1"/>
</dbReference>
<dbReference type="InterPro" id="IPR000897">
    <property type="entry name" value="SRP54_GTPase_dom"/>
</dbReference>
<dbReference type="GO" id="GO:0044781">
    <property type="term" value="P:bacterial-type flagellum organization"/>
    <property type="evidence" value="ECO:0007669"/>
    <property type="project" value="UniProtKB-UniRule"/>
</dbReference>
<dbReference type="STRING" id="1313304.CALK_0670"/>
<comment type="subcellular location">
    <subcellularLocation>
        <location evidence="1">Cell membrane</location>
        <topology evidence="1">Peripheral membrane protein</topology>
        <orientation evidence="1">Cytoplasmic side</orientation>
    </subcellularLocation>
</comment>
<feature type="compositionally biased region" description="Polar residues" evidence="14">
    <location>
        <begin position="77"/>
        <end position="100"/>
    </location>
</feature>
<keyword evidence="17" id="KW-0966">Cell projection</keyword>
<keyword evidence="8" id="KW-0653">Protein transport</keyword>
<dbReference type="CDD" id="cd17873">
    <property type="entry name" value="FlhF"/>
    <property type="match status" value="1"/>
</dbReference>
<dbReference type="GO" id="GO:0005525">
    <property type="term" value="F:GTP binding"/>
    <property type="evidence" value="ECO:0007669"/>
    <property type="project" value="UniProtKB-UniRule"/>
</dbReference>
<organism evidence="17 18">
    <name type="scientific">Chitinivibrio alkaliphilus ACht1</name>
    <dbReference type="NCBI Taxonomy" id="1313304"/>
    <lineage>
        <taxon>Bacteria</taxon>
        <taxon>Pseudomonadati</taxon>
        <taxon>Fibrobacterota</taxon>
        <taxon>Chitinivibrionia</taxon>
        <taxon>Chitinivibrionales</taxon>
        <taxon>Chitinivibrionaceae</taxon>
        <taxon>Chitinivibrio</taxon>
    </lineage>
</organism>
<proteinExistence type="inferred from homology"/>
<dbReference type="InterPro" id="IPR020006">
    <property type="entry name" value="FlhF"/>
</dbReference>
<dbReference type="GO" id="GO:0005886">
    <property type="term" value="C:plasma membrane"/>
    <property type="evidence" value="ECO:0007669"/>
    <property type="project" value="UniProtKB-SubCell"/>
</dbReference>
<feature type="region of interest" description="Disordered" evidence="14">
    <location>
        <begin position="54"/>
        <end position="133"/>
    </location>
</feature>
<keyword evidence="17" id="KW-0969">Cilium</keyword>
<keyword evidence="6" id="KW-0547">Nucleotide-binding</keyword>
<keyword evidence="18" id="KW-1185">Reference proteome</keyword>
<evidence type="ECO:0000256" key="10">
    <source>
        <dbReference type="ARBA" id="ARBA00023136"/>
    </source>
</evidence>
<dbReference type="PANTHER" id="PTHR43134:SF3">
    <property type="entry name" value="FLAGELLAR BIOSYNTHESIS PROTEIN FLHF"/>
    <property type="match status" value="1"/>
</dbReference>
<dbReference type="FunFam" id="3.40.50.300:FF:000695">
    <property type="entry name" value="Flagellar biosynthesis regulator FlhF"/>
    <property type="match status" value="1"/>
</dbReference>
<comment type="function">
    <text evidence="12">Necessary for flagellar biosynthesis. May be involved in translocation of the flagellum.</text>
</comment>
<evidence type="ECO:0000259" key="16">
    <source>
        <dbReference type="SMART" id="SM00962"/>
    </source>
</evidence>
<dbReference type="InterPro" id="IPR003593">
    <property type="entry name" value="AAA+_ATPase"/>
</dbReference>
<keyword evidence="5" id="KW-1003">Cell membrane</keyword>
<feature type="domain" description="SRP54-type proteins GTP-binding" evidence="16">
    <location>
        <begin position="225"/>
        <end position="416"/>
    </location>
</feature>
<comment type="caution">
    <text evidence="17">The sequence shown here is derived from an EMBL/GenBank/DDBJ whole genome shotgun (WGS) entry which is preliminary data.</text>
</comment>
<keyword evidence="7" id="KW-1005">Bacterial flagellum biogenesis</keyword>
<dbReference type="eggNOG" id="COG1419">
    <property type="taxonomic scope" value="Bacteria"/>
</dbReference>
<dbReference type="SUPFAM" id="SSF52540">
    <property type="entry name" value="P-loop containing nucleoside triphosphate hydrolases"/>
    <property type="match status" value="1"/>
</dbReference>
<dbReference type="Pfam" id="PF00448">
    <property type="entry name" value="SRP54"/>
    <property type="match status" value="1"/>
</dbReference>
<dbReference type="GO" id="GO:0015031">
    <property type="term" value="P:protein transport"/>
    <property type="evidence" value="ECO:0007669"/>
    <property type="project" value="UniProtKB-KW"/>
</dbReference>
<gene>
    <name evidence="17" type="ORF">CALK_0670</name>
</gene>
<keyword evidence="10" id="KW-0472">Membrane</keyword>